<feature type="disulfide bond" evidence="12">
    <location>
        <begin position="1487"/>
        <end position="1496"/>
    </location>
</feature>
<dbReference type="FunFam" id="2.10.25.10:FF:000247">
    <property type="entry name" value="Delta/notch like EGF repeat containing"/>
    <property type="match status" value="1"/>
</dbReference>
<dbReference type="FunFam" id="2.10.25.10:FF:000004">
    <property type="entry name" value="Neurogenic locus notch 1"/>
    <property type="match status" value="1"/>
</dbReference>
<dbReference type="PROSITE" id="PS01186">
    <property type="entry name" value="EGF_2"/>
    <property type="match status" value="7"/>
</dbReference>
<dbReference type="Pfam" id="PF00008">
    <property type="entry name" value="EGF"/>
    <property type="match status" value="3"/>
</dbReference>
<feature type="compositionally biased region" description="Basic residues" evidence="13">
    <location>
        <begin position="530"/>
        <end position="539"/>
    </location>
</feature>
<evidence type="ECO:0000256" key="8">
    <source>
        <dbReference type="ARBA" id="ARBA00022989"/>
    </source>
</evidence>
<dbReference type="SMART" id="SM00179">
    <property type="entry name" value="EGF_CA"/>
    <property type="match status" value="8"/>
</dbReference>
<keyword evidence="10 12" id="KW-1015">Disulfide bond</keyword>
<dbReference type="Gene3D" id="2.10.25.10">
    <property type="entry name" value="Laminin"/>
    <property type="match status" value="8"/>
</dbReference>
<reference evidence="17" key="1">
    <citation type="journal article" date="2023" name="G3 (Bethesda)">
        <title>Whole genome assembly and annotation of the endangered Caribbean coral Acropora cervicornis.</title>
        <authorList>
            <person name="Selwyn J.D."/>
            <person name="Vollmer S.V."/>
        </authorList>
    </citation>
    <scope>NUCLEOTIDE SEQUENCE</scope>
    <source>
        <strain evidence="17">K2</strain>
    </source>
</reference>
<feature type="domain" description="EGF-like" evidence="16">
    <location>
        <begin position="1566"/>
        <end position="1602"/>
    </location>
</feature>
<organism evidence="17 18">
    <name type="scientific">Acropora cervicornis</name>
    <name type="common">Staghorn coral</name>
    <dbReference type="NCBI Taxonomy" id="6130"/>
    <lineage>
        <taxon>Eukaryota</taxon>
        <taxon>Metazoa</taxon>
        <taxon>Cnidaria</taxon>
        <taxon>Anthozoa</taxon>
        <taxon>Hexacorallia</taxon>
        <taxon>Scleractinia</taxon>
        <taxon>Astrocoeniina</taxon>
        <taxon>Acroporidae</taxon>
        <taxon>Acropora</taxon>
    </lineage>
</organism>
<feature type="region of interest" description="Disordered" evidence="13">
    <location>
        <begin position="710"/>
        <end position="744"/>
    </location>
</feature>
<evidence type="ECO:0000313" key="17">
    <source>
        <dbReference type="EMBL" id="KAK2563303.1"/>
    </source>
</evidence>
<dbReference type="GO" id="GO:0003008">
    <property type="term" value="P:system process"/>
    <property type="evidence" value="ECO:0007669"/>
    <property type="project" value="UniProtKB-ARBA"/>
</dbReference>
<dbReference type="InterPro" id="IPR018097">
    <property type="entry name" value="EGF_Ca-bd_CS"/>
</dbReference>
<feature type="disulfide bond" evidence="12">
    <location>
        <begin position="1554"/>
        <end position="1563"/>
    </location>
</feature>
<dbReference type="InterPro" id="IPR051022">
    <property type="entry name" value="Notch_Cell-Fate_Det"/>
</dbReference>
<dbReference type="InterPro" id="IPR001881">
    <property type="entry name" value="EGF-like_Ca-bd_dom"/>
</dbReference>
<feature type="disulfide bond" evidence="12">
    <location>
        <begin position="1630"/>
        <end position="1639"/>
    </location>
</feature>
<dbReference type="SMART" id="SM00181">
    <property type="entry name" value="EGF"/>
    <property type="match status" value="9"/>
</dbReference>
<dbReference type="FunFam" id="2.10.25.10:FF:000123">
    <property type="entry name" value="Crumbs homolog 1 (Drosophila)"/>
    <property type="match status" value="1"/>
</dbReference>
<dbReference type="PROSITE" id="PS00022">
    <property type="entry name" value="EGF_1"/>
    <property type="match status" value="7"/>
</dbReference>
<feature type="disulfide bond" evidence="12">
    <location>
        <begin position="1718"/>
        <end position="1727"/>
    </location>
</feature>
<feature type="domain" description="EGF-like" evidence="16">
    <location>
        <begin position="1460"/>
        <end position="1497"/>
    </location>
</feature>
<reference evidence="17" key="2">
    <citation type="journal article" date="2023" name="Science">
        <title>Genomic signatures of disease resistance in endangered staghorn corals.</title>
        <authorList>
            <person name="Vollmer S.V."/>
            <person name="Selwyn J.D."/>
            <person name="Despard B.A."/>
            <person name="Roesel C.L."/>
        </authorList>
    </citation>
    <scope>NUCLEOTIDE SEQUENCE</scope>
    <source>
        <strain evidence="17">K2</strain>
    </source>
</reference>
<dbReference type="PROSITE" id="PS01187">
    <property type="entry name" value="EGF_CA"/>
    <property type="match status" value="2"/>
</dbReference>
<keyword evidence="7" id="KW-0106">Calcium</keyword>
<evidence type="ECO:0000256" key="1">
    <source>
        <dbReference type="ARBA" id="ARBA00004167"/>
    </source>
</evidence>
<keyword evidence="6" id="KW-0677">Repeat</keyword>
<evidence type="ECO:0000256" key="9">
    <source>
        <dbReference type="ARBA" id="ARBA00023136"/>
    </source>
</evidence>
<dbReference type="PROSITE" id="PS00010">
    <property type="entry name" value="ASX_HYDROXYL"/>
    <property type="match status" value="6"/>
</dbReference>
<feature type="region of interest" description="Disordered" evidence="13">
    <location>
        <begin position="505"/>
        <end position="551"/>
    </location>
</feature>
<dbReference type="Proteomes" id="UP001249851">
    <property type="component" value="Unassembled WGS sequence"/>
</dbReference>
<feature type="disulfide bond" evidence="12">
    <location>
        <begin position="1680"/>
        <end position="1689"/>
    </location>
</feature>
<comment type="caution">
    <text evidence="12">Lacks conserved residue(s) required for the propagation of feature annotation.</text>
</comment>
<dbReference type="CDD" id="cd00054">
    <property type="entry name" value="EGF_CA"/>
    <property type="match status" value="8"/>
</dbReference>
<dbReference type="InterPro" id="IPR000152">
    <property type="entry name" value="EGF-type_Asp/Asn_hydroxyl_site"/>
</dbReference>
<dbReference type="GO" id="GO:0051240">
    <property type="term" value="P:positive regulation of multicellular organismal process"/>
    <property type="evidence" value="ECO:0007669"/>
    <property type="project" value="UniProtKB-ARBA"/>
</dbReference>
<dbReference type="SUPFAM" id="SSF57196">
    <property type="entry name" value="EGF/Laminin"/>
    <property type="match status" value="5"/>
</dbReference>
<feature type="transmembrane region" description="Helical" evidence="14">
    <location>
        <begin position="1896"/>
        <end position="1918"/>
    </location>
</feature>
<dbReference type="InterPro" id="IPR013032">
    <property type="entry name" value="EGF-like_CS"/>
</dbReference>
<dbReference type="FunFam" id="2.10.25.10:FF:000080">
    <property type="entry name" value="Neurogenic locus notch 1"/>
    <property type="match status" value="2"/>
</dbReference>
<dbReference type="EMBL" id="JARQWQ010000026">
    <property type="protein sequence ID" value="KAK2563303.1"/>
    <property type="molecule type" value="Genomic_DNA"/>
</dbReference>
<dbReference type="SUPFAM" id="SSF57184">
    <property type="entry name" value="Growth factor receptor domain"/>
    <property type="match status" value="1"/>
</dbReference>
<keyword evidence="11" id="KW-0325">Glycoprotein</keyword>
<evidence type="ECO:0000256" key="12">
    <source>
        <dbReference type="PROSITE-ProRule" id="PRU00076"/>
    </source>
</evidence>
<dbReference type="FunFam" id="2.10.25.10:FF:000122">
    <property type="entry name" value="Protein crumbs homolog 2"/>
    <property type="match status" value="1"/>
</dbReference>
<keyword evidence="8 14" id="KW-1133">Transmembrane helix</keyword>
<dbReference type="GO" id="GO:0007399">
    <property type="term" value="P:nervous system development"/>
    <property type="evidence" value="ECO:0007669"/>
    <property type="project" value="UniProtKB-ARBA"/>
</dbReference>
<feature type="disulfide bond" evidence="12">
    <location>
        <begin position="1756"/>
        <end position="1765"/>
    </location>
</feature>
<dbReference type="InterPro" id="IPR058727">
    <property type="entry name" value="Helical_Vwde"/>
</dbReference>
<dbReference type="GO" id="GO:0007157">
    <property type="term" value="P:heterophilic cell-cell adhesion via plasma membrane cell adhesion molecules"/>
    <property type="evidence" value="ECO:0007669"/>
    <property type="project" value="TreeGrafter"/>
</dbReference>
<dbReference type="GO" id="GO:0120025">
    <property type="term" value="C:plasma membrane bounded cell projection"/>
    <property type="evidence" value="ECO:0007669"/>
    <property type="project" value="UniProtKB-ARBA"/>
</dbReference>
<comment type="caution">
    <text evidence="17">The sequence shown here is derived from an EMBL/GenBank/DDBJ whole genome shotgun (WGS) entry which is preliminary data.</text>
</comment>
<evidence type="ECO:0000313" key="18">
    <source>
        <dbReference type="Proteomes" id="UP001249851"/>
    </source>
</evidence>
<protein>
    <submittedName>
        <fullName evidence="17">Fibropellin-1</fullName>
    </submittedName>
</protein>
<evidence type="ECO:0000256" key="5">
    <source>
        <dbReference type="ARBA" id="ARBA00022729"/>
    </source>
</evidence>
<feature type="compositionally biased region" description="Basic residues" evidence="13">
    <location>
        <begin position="511"/>
        <end position="520"/>
    </location>
</feature>
<evidence type="ECO:0000256" key="10">
    <source>
        <dbReference type="ARBA" id="ARBA00023157"/>
    </source>
</evidence>
<feature type="domain" description="EGF-like" evidence="16">
    <location>
        <begin position="1528"/>
        <end position="1564"/>
    </location>
</feature>
<dbReference type="PANTHER" id="PTHR24049">
    <property type="entry name" value="CRUMBS FAMILY MEMBER"/>
    <property type="match status" value="1"/>
</dbReference>
<accession>A0AAD9QL60</accession>
<sequence>MYRWFHLHYTVLVVVFGRALGQQIPSCNNNTCCQNSSYTELDNSRRSIKSQWKSGHIPLCDRDHVTGSGWYRFTSYVGGKMPTSKVDMNHCGTHYPIWLDDAARKHPTNVTGPVAKIKACINILELAGGCFRHFTVGVKLCPGNFYVYYLQKITGCHTAYCAAIPRKFPSLYLGYPSISVKDECGKQIVPPPLRCIVPIHEKVRQWQNVTYEIEWYKDGKRSQFTEKPFCKPTNGQNESSSPCRGDKEIYSVLKEYVAGQRVSCKVKAKFTNNPRHPWSDTVTTQQPFFAGINVTPTTLLIERCKRPFFRNITLTPTIPAGGNGLNVTFHLPEGLWLKNKNGTCSVQLEGTKSVTVKVGAECSALNSLTKLSVITPMIRNPEKSPFWGAFGLPTIWLIVATKHKKIQERLLEKGEQLTFDEAIDIARTYETTTSQLEQLKSEKKDISAIKGNVNKHSSDKKSTKCNNCGLEHPLRPRDRCPAYGSRCMNCHKDNHWAKVCRSNPQGITTTRSRHRNRANPRPRLLSNSRDRRRRRSATRNRRDGDESELSDQFETITFESITVGAITPRNRSTPIGKKLPSPAELLLGRQIQDNLPRKIQCNHTSDEVIHRLQERQASQKFYYDQHTHVLPSITPGERVTVQNPRTLEWKPAVITNKAEGTPRSYNVSTEHGKELHRNRSKIRQIPQKPSKHVSFDMRNNQSHQFTPADTEHAMAKNSPCQTNHGDSPLLDSEQASSLTPGTTGSHYVTVLREEQPLHKCMSITDPHIRPLAMASLPDTFRNFFGHDEYLLYKNKERNFEVQTKQWGCNRDGITCNCGVIIRDHNDLISFSCCGNPPKLHRDNSTPISVDIPGKKCLAPGITITQKIKGFNSKYESYRLEIPSCSPTTSPEMVDNATAHARGYLAKWSPNTLRKYMAEVILPTGIRVIVERNPWGIDVTIYTPRTKHSQDEAGLCTYSGNYWDITHLAGNYKLNTSTSYFQTHPDNIKRSTIPQFETSCPCDKRWPETEEALQQTCAIDGIPVRPLSGDMVAKGYNRIKMCDNNPLGRRKRRDIEGSDELTHEDLAVLMTPFNSNEYHREKRSVISKDNATRYCAERLLETKVGKLCAALGTNVQALVNYTGDFSFAIGAVSVLMNECQDVVIESITVNTNETSNVTKPTMPPALEEVFQLLCPNDCTFKGKCVNGSCVCNKDYAADDCSMSVYQRPTITRIQSNGLCDRRKRPCEKTTVQGLDFLNSTNMTCHIIEIEIVNSSWIPNRNEAKYQGTMTDLVLVECLLPYLPVLRMRYDESIEGTPAAGLMISVSNNGIDKSSQELKMISFDSVCMDCNVSTGCTLKKKTCFINRYCFAPNEPKPRDWCQQCIPEVSTNSWTKRQVNHPPNVTMETNYYAVYRENFRLPIEAVDPEGMPVTVSLMGGSPKKAMIRNNVLYWNVTTNQTTQFFFKATDACQASSTFNMTITVVPCPCNNSGQCVPQDPRGQGNYRCQCAPGYTGEYCSAEIDEWRCTDLLNNYSCSCYLGFEGRNCDVDIDYCKSPPCVNAGNCTDEVSGYTCNCLPGYSGFQCEVDINECSSSPCLNYGTCIDQVNSFECHCLAGYTGHNCGVNVDECQSSPCVNGGSCTDRINSFGCACKAGFSGLRCEEDINECLQVSCGNDIDDCVNHACTNGASCVDGINNYSCNCKAGFTGAHCETDLDDCVSHNCSNGASCIDDIDSYSCNCSAGFTGLNCETDIDDCVTHTCANGASCVDGINTYSCKCAAGFTGWNCETDLPSLSSTISTKTDPSPKITASTTPNVAEYSYKIKLIETWNDELKDKNSDAFKDLKARLEEEVIKGSIVAEFKLIYHVNDEPKEAFEMLKEKINDGNLGTLRVDPSSLVRIPSTTTGPTTKPIVKEPPYAFIIGVSLGGLFGLVLCISFLVHFCKNRNTAYGGKRGADNMPPEKAFPDSQKYELRSLAVNNAYVAVGDVSYGCDKQTTGFSNEGFQ</sequence>
<feature type="domain" description="EGF-like" evidence="16">
    <location>
        <begin position="1654"/>
        <end position="1690"/>
    </location>
</feature>
<dbReference type="PANTHER" id="PTHR24049:SF22">
    <property type="entry name" value="DROSOPHILA CRUMBS HOMOLOG"/>
    <property type="match status" value="1"/>
</dbReference>
<keyword evidence="3 12" id="KW-0245">EGF-like domain</keyword>
<dbReference type="Pfam" id="PF26129">
    <property type="entry name" value="Vwde"/>
    <property type="match status" value="1"/>
</dbReference>
<feature type="disulfide bond" evidence="12">
    <location>
        <begin position="1592"/>
        <end position="1601"/>
    </location>
</feature>
<keyword evidence="5 15" id="KW-0732">Signal</keyword>
<evidence type="ECO:0000256" key="2">
    <source>
        <dbReference type="ARBA" id="ARBA00022473"/>
    </source>
</evidence>
<evidence type="ECO:0000256" key="15">
    <source>
        <dbReference type="SAM" id="SignalP"/>
    </source>
</evidence>
<keyword evidence="2" id="KW-0217">Developmental protein</keyword>
<name>A0AAD9QL60_ACRCE</name>
<feature type="domain" description="EGF-like" evidence="16">
    <location>
        <begin position="1604"/>
        <end position="1640"/>
    </location>
</feature>
<feature type="compositionally biased region" description="Polar residues" evidence="13">
    <location>
        <begin position="733"/>
        <end position="744"/>
    </location>
</feature>
<dbReference type="Pfam" id="PF12661">
    <property type="entry name" value="hEGF"/>
    <property type="match status" value="3"/>
</dbReference>
<feature type="signal peptide" evidence="15">
    <location>
        <begin position="1"/>
        <end position="21"/>
    </location>
</feature>
<evidence type="ECO:0000256" key="7">
    <source>
        <dbReference type="ARBA" id="ARBA00022837"/>
    </source>
</evidence>
<feature type="domain" description="EGF-like" evidence="16">
    <location>
        <begin position="1692"/>
        <end position="1728"/>
    </location>
</feature>
<evidence type="ECO:0000256" key="6">
    <source>
        <dbReference type="ARBA" id="ARBA00022737"/>
    </source>
</evidence>
<dbReference type="PROSITE" id="PS50026">
    <property type="entry name" value="EGF_3"/>
    <property type="match status" value="7"/>
</dbReference>
<evidence type="ECO:0000256" key="3">
    <source>
        <dbReference type="ARBA" id="ARBA00022536"/>
    </source>
</evidence>
<dbReference type="GO" id="GO:0045197">
    <property type="term" value="P:establishment or maintenance of epithelial cell apical/basal polarity"/>
    <property type="evidence" value="ECO:0007669"/>
    <property type="project" value="TreeGrafter"/>
</dbReference>
<dbReference type="InterPro" id="IPR009030">
    <property type="entry name" value="Growth_fac_rcpt_cys_sf"/>
</dbReference>
<feature type="chain" id="PRO_5042211174" evidence="15">
    <location>
        <begin position="22"/>
        <end position="1983"/>
    </location>
</feature>
<dbReference type="Gene3D" id="2.60.120.260">
    <property type="entry name" value="Galactose-binding domain-like"/>
    <property type="match status" value="1"/>
</dbReference>
<evidence type="ECO:0000256" key="11">
    <source>
        <dbReference type="ARBA" id="ARBA00023180"/>
    </source>
</evidence>
<keyword evidence="18" id="KW-1185">Reference proteome</keyword>
<evidence type="ECO:0000259" key="16">
    <source>
        <dbReference type="PROSITE" id="PS50026"/>
    </source>
</evidence>
<comment type="subcellular location">
    <subcellularLocation>
        <location evidence="1">Membrane</location>
        <topology evidence="1">Single-pass membrane protein</topology>
    </subcellularLocation>
</comment>
<dbReference type="Pfam" id="PF23283">
    <property type="entry name" value="D8C_UMOD"/>
    <property type="match status" value="1"/>
</dbReference>
<keyword evidence="4 14" id="KW-0812">Transmembrane</keyword>
<evidence type="ECO:0000256" key="4">
    <source>
        <dbReference type="ARBA" id="ARBA00022692"/>
    </source>
</evidence>
<dbReference type="GO" id="GO:0005886">
    <property type="term" value="C:plasma membrane"/>
    <property type="evidence" value="ECO:0007669"/>
    <property type="project" value="TreeGrafter"/>
</dbReference>
<evidence type="ECO:0000256" key="13">
    <source>
        <dbReference type="SAM" id="MobiDB-lite"/>
    </source>
</evidence>
<dbReference type="InterPro" id="IPR000742">
    <property type="entry name" value="EGF"/>
</dbReference>
<dbReference type="PRINTS" id="PR00010">
    <property type="entry name" value="EGFBLOOD"/>
</dbReference>
<feature type="domain" description="EGF-like" evidence="16">
    <location>
        <begin position="1730"/>
        <end position="1766"/>
    </location>
</feature>
<keyword evidence="9 14" id="KW-0472">Membrane</keyword>
<evidence type="ECO:0000256" key="14">
    <source>
        <dbReference type="SAM" id="Phobius"/>
    </source>
</evidence>
<proteinExistence type="predicted"/>
<dbReference type="InterPro" id="IPR057774">
    <property type="entry name" value="D8C_UMOD/GP2/OIT3-like"/>
</dbReference>
<dbReference type="GO" id="GO:0005509">
    <property type="term" value="F:calcium ion binding"/>
    <property type="evidence" value="ECO:0007669"/>
    <property type="project" value="InterPro"/>
</dbReference>
<dbReference type="GO" id="GO:0032991">
    <property type="term" value="C:protein-containing complex"/>
    <property type="evidence" value="ECO:0007669"/>
    <property type="project" value="TreeGrafter"/>
</dbReference>
<gene>
    <name evidence="17" type="ORF">P5673_013671</name>
</gene>